<evidence type="ECO:0000313" key="8">
    <source>
        <dbReference type="Proteomes" id="UP000316612"/>
    </source>
</evidence>
<dbReference type="PANTHER" id="PTHR48105">
    <property type="entry name" value="THIOREDOXIN REDUCTASE 1-RELATED-RELATED"/>
    <property type="match status" value="1"/>
</dbReference>
<dbReference type="InterPro" id="IPR050097">
    <property type="entry name" value="Ferredoxin-NADP_redctase_2"/>
</dbReference>
<dbReference type="Proteomes" id="UP000316612">
    <property type="component" value="Unassembled WGS sequence"/>
</dbReference>
<feature type="domain" description="Methyltransferase" evidence="6">
    <location>
        <begin position="371"/>
        <end position="463"/>
    </location>
</feature>
<dbReference type="Gene3D" id="3.40.50.150">
    <property type="entry name" value="Vaccinia Virus protein VP39"/>
    <property type="match status" value="1"/>
</dbReference>
<keyword evidence="2" id="KW-0560">Oxidoreductase</keyword>
<dbReference type="SUPFAM" id="SSF53335">
    <property type="entry name" value="S-adenosyl-L-methionine-dependent methyltransferases"/>
    <property type="match status" value="1"/>
</dbReference>
<dbReference type="OrthoDB" id="9786503at2"/>
<keyword evidence="7" id="KW-0489">Methyltransferase</keyword>
<evidence type="ECO:0000256" key="3">
    <source>
        <dbReference type="ARBA" id="ARBA00048132"/>
    </source>
</evidence>
<dbReference type="SUPFAM" id="SSF51905">
    <property type="entry name" value="FAD/NAD(P)-binding domain"/>
    <property type="match status" value="1"/>
</dbReference>
<gene>
    <name evidence="7" type="ORF">AUR04nite_31130</name>
</gene>
<dbReference type="GO" id="GO:0032259">
    <property type="term" value="P:methylation"/>
    <property type="evidence" value="ECO:0007669"/>
    <property type="project" value="UniProtKB-KW"/>
</dbReference>
<dbReference type="AlphaFoldDB" id="A0A4Y4DYY5"/>
<evidence type="ECO:0000259" key="5">
    <source>
        <dbReference type="Pfam" id="PF07992"/>
    </source>
</evidence>
<sequence length="542" mass="57458">MNTTNQHPEHQHHHSSPAQRNITRHVDVAVIGGSAAGLAAALQLSRQRRSVIVVDSGTPRNAPAEAMHSYLGHEGRSPAEFLDIARAEVRSYGAEILSGQASNLTKSDEGFLIELTGATRIYARRVIAATGQRDELPQIPGLAEHWGTAVFHCPFCHGYEVRDQAITAIVTSAASLHALPLLRQLTGRLNIVLHQDVSPGEPQLQKLEAAGARIYDSPVLRVINDDSGALQALELADGTRVASEAVLAGTRLHPRVEAFTALGLSIAEHPSGTASYVESDPLTGATSVPGLYAAGTLTEPMLQVLPSAAAGSRVGSMVAFDLAHEDLEAAARPLAHAADWEGRYSGEQQWSGNPNGTLVAEVQSLPAGTALDIGAGEGGDAIWLSQQGWNVTASDISQRALARVNAGAEQQGVQVKLLNADANAADPFGGQQFNLVTASYASIPRTPDHRGIANFLNAVAPGGQLLIVNHDVEEMSAALARAGHTGTRPFDHEAFVSTQDFITALEASPHWVILVNERRDRPHGAASGHHVRDEVLRARRLS</sequence>
<dbReference type="InterPro" id="IPR041698">
    <property type="entry name" value="Methyltransf_25"/>
</dbReference>
<reference evidence="7 8" key="1">
    <citation type="submission" date="2019-06" db="EMBL/GenBank/DDBJ databases">
        <title>Whole genome shotgun sequence of Glutamicibacter uratoxydans NBRC 15515.</title>
        <authorList>
            <person name="Hosoyama A."/>
            <person name="Uohara A."/>
            <person name="Ohji S."/>
            <person name="Ichikawa N."/>
        </authorList>
    </citation>
    <scope>NUCLEOTIDE SEQUENCE [LARGE SCALE GENOMIC DNA]</scope>
    <source>
        <strain evidence="7 8">NBRC 15515</strain>
    </source>
</reference>
<dbReference type="Pfam" id="PF07992">
    <property type="entry name" value="Pyr_redox_2"/>
    <property type="match status" value="1"/>
</dbReference>
<name>A0A4Y4DYY5_GLUUR</name>
<dbReference type="RefSeq" id="WP_141366831.1">
    <property type="nucleotide sequence ID" value="NZ_BAAAJL010000010.1"/>
</dbReference>
<keyword evidence="8" id="KW-1185">Reference proteome</keyword>
<feature type="domain" description="FAD/NAD(P)-binding" evidence="5">
    <location>
        <begin position="27"/>
        <end position="302"/>
    </location>
</feature>
<keyword evidence="7" id="KW-0808">Transferase</keyword>
<evidence type="ECO:0000256" key="4">
    <source>
        <dbReference type="SAM" id="MobiDB-lite"/>
    </source>
</evidence>
<evidence type="ECO:0000256" key="2">
    <source>
        <dbReference type="ARBA" id="ARBA00023002"/>
    </source>
</evidence>
<dbReference type="EMBL" id="BJNY01000022">
    <property type="protein sequence ID" value="GED07581.1"/>
    <property type="molecule type" value="Genomic_DNA"/>
</dbReference>
<keyword evidence="1" id="KW-0285">Flavoprotein</keyword>
<dbReference type="InterPro" id="IPR029063">
    <property type="entry name" value="SAM-dependent_MTases_sf"/>
</dbReference>
<dbReference type="PRINTS" id="PR00469">
    <property type="entry name" value="PNDRDTASEII"/>
</dbReference>
<comment type="catalytic activity">
    <reaction evidence="3">
        <text>[thioredoxin]-dithiol + NADP(+) = [thioredoxin]-disulfide + NADPH + H(+)</text>
        <dbReference type="Rhea" id="RHEA:20345"/>
        <dbReference type="Rhea" id="RHEA-COMP:10698"/>
        <dbReference type="Rhea" id="RHEA-COMP:10700"/>
        <dbReference type="ChEBI" id="CHEBI:15378"/>
        <dbReference type="ChEBI" id="CHEBI:29950"/>
        <dbReference type="ChEBI" id="CHEBI:50058"/>
        <dbReference type="ChEBI" id="CHEBI:57783"/>
        <dbReference type="ChEBI" id="CHEBI:58349"/>
        <dbReference type="EC" id="1.8.1.9"/>
    </reaction>
</comment>
<feature type="region of interest" description="Disordered" evidence="4">
    <location>
        <begin position="1"/>
        <end position="21"/>
    </location>
</feature>
<organism evidence="7 8">
    <name type="scientific">Glutamicibacter uratoxydans</name>
    <name type="common">Arthrobacter uratoxydans</name>
    <dbReference type="NCBI Taxonomy" id="43667"/>
    <lineage>
        <taxon>Bacteria</taxon>
        <taxon>Bacillati</taxon>
        <taxon>Actinomycetota</taxon>
        <taxon>Actinomycetes</taxon>
        <taxon>Micrococcales</taxon>
        <taxon>Micrococcaceae</taxon>
        <taxon>Glutamicibacter</taxon>
    </lineage>
</organism>
<accession>A0A4Y4DYY5</accession>
<evidence type="ECO:0000259" key="6">
    <source>
        <dbReference type="Pfam" id="PF13649"/>
    </source>
</evidence>
<dbReference type="InterPro" id="IPR036188">
    <property type="entry name" value="FAD/NAD-bd_sf"/>
</dbReference>
<dbReference type="InterPro" id="IPR023753">
    <property type="entry name" value="FAD/NAD-binding_dom"/>
</dbReference>
<dbReference type="Pfam" id="PF13649">
    <property type="entry name" value="Methyltransf_25"/>
    <property type="match status" value="1"/>
</dbReference>
<protein>
    <submittedName>
        <fullName evidence="7">Methyltransferase</fullName>
    </submittedName>
</protein>
<comment type="caution">
    <text evidence="7">The sequence shown here is derived from an EMBL/GenBank/DDBJ whole genome shotgun (WGS) entry which is preliminary data.</text>
</comment>
<dbReference type="Gene3D" id="3.50.50.60">
    <property type="entry name" value="FAD/NAD(P)-binding domain"/>
    <property type="match status" value="2"/>
</dbReference>
<dbReference type="GO" id="GO:0008168">
    <property type="term" value="F:methyltransferase activity"/>
    <property type="evidence" value="ECO:0007669"/>
    <property type="project" value="UniProtKB-KW"/>
</dbReference>
<evidence type="ECO:0000313" key="7">
    <source>
        <dbReference type="EMBL" id="GED07581.1"/>
    </source>
</evidence>
<dbReference type="GO" id="GO:0004791">
    <property type="term" value="F:thioredoxin-disulfide reductase (NADPH) activity"/>
    <property type="evidence" value="ECO:0007669"/>
    <property type="project" value="UniProtKB-EC"/>
</dbReference>
<dbReference type="CDD" id="cd02440">
    <property type="entry name" value="AdoMet_MTases"/>
    <property type="match status" value="1"/>
</dbReference>
<proteinExistence type="predicted"/>
<dbReference type="PRINTS" id="PR00368">
    <property type="entry name" value="FADPNR"/>
</dbReference>
<evidence type="ECO:0000256" key="1">
    <source>
        <dbReference type="ARBA" id="ARBA00022630"/>
    </source>
</evidence>